<evidence type="ECO:0000313" key="3">
    <source>
        <dbReference type="EMBL" id="SHN35943.1"/>
    </source>
</evidence>
<dbReference type="PANTHER" id="PTHR33164:SF43">
    <property type="entry name" value="HTH-TYPE TRANSCRIPTIONAL REPRESSOR YETL"/>
    <property type="match status" value="1"/>
</dbReference>
<dbReference type="SUPFAM" id="SSF46785">
    <property type="entry name" value="Winged helix' DNA-binding domain"/>
    <property type="match status" value="1"/>
</dbReference>
<proteinExistence type="predicted"/>
<dbReference type="Proteomes" id="UP000184111">
    <property type="component" value="Unassembled WGS sequence"/>
</dbReference>
<evidence type="ECO:0000313" key="4">
    <source>
        <dbReference type="Proteomes" id="UP000184111"/>
    </source>
</evidence>
<feature type="region of interest" description="Disordered" evidence="1">
    <location>
        <begin position="41"/>
        <end position="67"/>
    </location>
</feature>
<dbReference type="PROSITE" id="PS50995">
    <property type="entry name" value="HTH_MARR_2"/>
    <property type="match status" value="1"/>
</dbReference>
<gene>
    <name evidence="3" type="ORF">SAMN05216499_1455</name>
</gene>
<protein>
    <submittedName>
        <fullName evidence="3">DNA-binding transcriptional regulator, MarR family</fullName>
    </submittedName>
</protein>
<feature type="domain" description="HTH marR-type" evidence="2">
    <location>
        <begin position="67"/>
        <end position="198"/>
    </location>
</feature>
<dbReference type="EMBL" id="FRBI01000045">
    <property type="protein sequence ID" value="SHN35943.1"/>
    <property type="molecule type" value="Genomic_DNA"/>
</dbReference>
<dbReference type="PANTHER" id="PTHR33164">
    <property type="entry name" value="TRANSCRIPTIONAL REGULATOR, MARR FAMILY"/>
    <property type="match status" value="1"/>
</dbReference>
<dbReference type="Pfam" id="PF12802">
    <property type="entry name" value="MarR_2"/>
    <property type="match status" value="1"/>
</dbReference>
<dbReference type="Gene3D" id="1.10.10.10">
    <property type="entry name" value="Winged helix-like DNA-binding domain superfamily/Winged helix DNA-binding domain"/>
    <property type="match status" value="1"/>
</dbReference>
<name>A0A1M7QWC7_9ACTN</name>
<keyword evidence="3" id="KW-0238">DNA-binding</keyword>
<dbReference type="InterPro" id="IPR036390">
    <property type="entry name" value="WH_DNA-bd_sf"/>
</dbReference>
<dbReference type="InterPro" id="IPR036388">
    <property type="entry name" value="WH-like_DNA-bd_sf"/>
</dbReference>
<dbReference type="InterPro" id="IPR000835">
    <property type="entry name" value="HTH_MarR-typ"/>
</dbReference>
<dbReference type="SMART" id="SM00347">
    <property type="entry name" value="HTH_MARR"/>
    <property type="match status" value="1"/>
</dbReference>
<dbReference type="GO" id="GO:0003677">
    <property type="term" value="F:DNA binding"/>
    <property type="evidence" value="ECO:0007669"/>
    <property type="project" value="UniProtKB-KW"/>
</dbReference>
<sequence length="216" mass="23120">MIEHASRRIRILRATAHPTAVRVTQAARNLVRMTCTDDIFGRSSVPNPEEAPGAGGGGLIPDPDGEPDTTVDVLVRLPFLVHGVLTGVAAEYDVSLVQLRLFGILRDRRPGMLELAGYLGLDKSSMTGLVARAEKRGLVQRLPSPHDGRGVLVSPTPEGRRITRQGAAGIARRLDALTTALTPAERTRFHDLAEAPRVIVSGRCPAPAVPSDPRTP</sequence>
<dbReference type="InterPro" id="IPR039422">
    <property type="entry name" value="MarR/SlyA-like"/>
</dbReference>
<evidence type="ECO:0000256" key="1">
    <source>
        <dbReference type="SAM" id="MobiDB-lite"/>
    </source>
</evidence>
<keyword evidence="4" id="KW-1185">Reference proteome</keyword>
<dbReference type="AlphaFoldDB" id="A0A1M7QWC7"/>
<dbReference type="GO" id="GO:0006950">
    <property type="term" value="P:response to stress"/>
    <property type="evidence" value="ECO:0007669"/>
    <property type="project" value="TreeGrafter"/>
</dbReference>
<accession>A0A1M7QWC7</accession>
<dbReference type="GO" id="GO:0003700">
    <property type="term" value="F:DNA-binding transcription factor activity"/>
    <property type="evidence" value="ECO:0007669"/>
    <property type="project" value="InterPro"/>
</dbReference>
<reference evidence="3 4" key="1">
    <citation type="submission" date="2016-11" db="EMBL/GenBank/DDBJ databases">
        <authorList>
            <person name="Jaros S."/>
            <person name="Januszkiewicz K."/>
            <person name="Wedrychowicz H."/>
        </authorList>
    </citation>
    <scope>NUCLEOTIDE SEQUENCE [LARGE SCALE GENOMIC DNA]</scope>
    <source>
        <strain evidence="3 4">CGMCC 4.2025</strain>
    </source>
</reference>
<organism evidence="3 4">
    <name type="scientific">Actinacidiphila paucisporea</name>
    <dbReference type="NCBI Taxonomy" id="310782"/>
    <lineage>
        <taxon>Bacteria</taxon>
        <taxon>Bacillati</taxon>
        <taxon>Actinomycetota</taxon>
        <taxon>Actinomycetes</taxon>
        <taxon>Kitasatosporales</taxon>
        <taxon>Streptomycetaceae</taxon>
        <taxon>Actinacidiphila</taxon>
    </lineage>
</organism>
<evidence type="ECO:0000259" key="2">
    <source>
        <dbReference type="PROSITE" id="PS50995"/>
    </source>
</evidence>